<comment type="subcellular location">
    <subcellularLocation>
        <location evidence="5">Cytoplasm</location>
    </subcellularLocation>
</comment>
<dbReference type="Proteomes" id="UP001375743">
    <property type="component" value="Unassembled WGS sequence"/>
</dbReference>
<evidence type="ECO:0000256" key="6">
    <source>
        <dbReference type="NCBIfam" id="TIGR00152"/>
    </source>
</evidence>
<keyword evidence="2 5" id="KW-0547">Nucleotide-binding</keyword>
<accession>A0ABU8XNF0</accession>
<keyword evidence="5 7" id="KW-0418">Kinase</keyword>
<evidence type="ECO:0000313" key="7">
    <source>
        <dbReference type="EMBL" id="MEK0082720.1"/>
    </source>
</evidence>
<evidence type="ECO:0000313" key="8">
    <source>
        <dbReference type="Proteomes" id="UP001375743"/>
    </source>
</evidence>
<comment type="caution">
    <text evidence="7">The sequence shown here is derived from an EMBL/GenBank/DDBJ whole genome shotgun (WGS) entry which is preliminary data.</text>
</comment>
<dbReference type="Gene3D" id="3.40.50.300">
    <property type="entry name" value="P-loop containing nucleotide triphosphate hydrolases"/>
    <property type="match status" value="1"/>
</dbReference>
<keyword evidence="8" id="KW-1185">Reference proteome</keyword>
<dbReference type="PANTHER" id="PTHR10695:SF46">
    <property type="entry name" value="BIFUNCTIONAL COENZYME A SYNTHASE-RELATED"/>
    <property type="match status" value="1"/>
</dbReference>
<dbReference type="NCBIfam" id="TIGR00152">
    <property type="entry name" value="dephospho-CoA kinase"/>
    <property type="match status" value="1"/>
</dbReference>
<organism evidence="7 8">
    <name type="scientific">Benzoatithermus flavus</name>
    <dbReference type="NCBI Taxonomy" id="3108223"/>
    <lineage>
        <taxon>Bacteria</taxon>
        <taxon>Pseudomonadati</taxon>
        <taxon>Pseudomonadota</taxon>
        <taxon>Alphaproteobacteria</taxon>
        <taxon>Geminicoccales</taxon>
        <taxon>Geminicoccaceae</taxon>
        <taxon>Benzoatithermus</taxon>
    </lineage>
</organism>
<comment type="similarity">
    <text evidence="1 5">Belongs to the CoaE family.</text>
</comment>
<dbReference type="CDD" id="cd02022">
    <property type="entry name" value="DPCK"/>
    <property type="match status" value="1"/>
</dbReference>
<dbReference type="InterPro" id="IPR027417">
    <property type="entry name" value="P-loop_NTPase"/>
</dbReference>
<comment type="pathway">
    <text evidence="5">Cofactor biosynthesis; coenzyme A biosynthesis; CoA from (R)-pantothenate: step 5/5.</text>
</comment>
<proteinExistence type="inferred from homology"/>
<evidence type="ECO:0000256" key="4">
    <source>
        <dbReference type="ARBA" id="ARBA00022993"/>
    </source>
</evidence>
<evidence type="ECO:0000256" key="1">
    <source>
        <dbReference type="ARBA" id="ARBA00009018"/>
    </source>
</evidence>
<dbReference type="SUPFAM" id="SSF52540">
    <property type="entry name" value="P-loop containing nucleoside triphosphate hydrolases"/>
    <property type="match status" value="1"/>
</dbReference>
<keyword evidence="4 5" id="KW-0173">Coenzyme A biosynthesis</keyword>
<keyword evidence="5" id="KW-0963">Cytoplasm</keyword>
<gene>
    <name evidence="5 7" type="primary">coaE</name>
    <name evidence="7" type="ORF">U1T56_06135</name>
</gene>
<feature type="binding site" evidence="5">
    <location>
        <begin position="11"/>
        <end position="16"/>
    </location>
    <ligand>
        <name>ATP</name>
        <dbReference type="ChEBI" id="CHEBI:30616"/>
    </ligand>
</feature>
<dbReference type="HAMAP" id="MF_00376">
    <property type="entry name" value="Dephospho_CoA_kinase"/>
    <property type="match status" value="1"/>
</dbReference>
<keyword evidence="3 5" id="KW-0067">ATP-binding</keyword>
<evidence type="ECO:0000256" key="3">
    <source>
        <dbReference type="ARBA" id="ARBA00022840"/>
    </source>
</evidence>
<evidence type="ECO:0000256" key="5">
    <source>
        <dbReference type="HAMAP-Rule" id="MF_00376"/>
    </source>
</evidence>
<dbReference type="Pfam" id="PF01121">
    <property type="entry name" value="CoaE"/>
    <property type="match status" value="1"/>
</dbReference>
<dbReference type="EMBL" id="JBBLZC010000004">
    <property type="protein sequence ID" value="MEK0082720.1"/>
    <property type="molecule type" value="Genomic_DNA"/>
</dbReference>
<keyword evidence="5 7" id="KW-0808">Transferase</keyword>
<protein>
    <recommendedName>
        <fullName evidence="5 6">Dephospho-CoA kinase</fullName>
        <ecNumber evidence="5 6">2.7.1.24</ecNumber>
    </recommendedName>
    <alternativeName>
        <fullName evidence="5">Dephosphocoenzyme A kinase</fullName>
    </alternativeName>
</protein>
<dbReference type="EC" id="2.7.1.24" evidence="5 6"/>
<name>A0ABU8XNF0_9PROT</name>
<evidence type="ECO:0000256" key="2">
    <source>
        <dbReference type="ARBA" id="ARBA00022741"/>
    </source>
</evidence>
<dbReference type="InterPro" id="IPR001977">
    <property type="entry name" value="Depp_CoAkinase"/>
</dbReference>
<dbReference type="PANTHER" id="PTHR10695">
    <property type="entry name" value="DEPHOSPHO-COA KINASE-RELATED"/>
    <property type="match status" value="1"/>
</dbReference>
<dbReference type="RefSeq" id="WP_418158564.1">
    <property type="nucleotide sequence ID" value="NZ_JBBLZC010000004.1"/>
</dbReference>
<comment type="function">
    <text evidence="5">Catalyzes the phosphorylation of the 3'-hydroxyl group of dephosphocoenzyme A to form coenzyme A.</text>
</comment>
<comment type="catalytic activity">
    <reaction evidence="5">
        <text>3'-dephospho-CoA + ATP = ADP + CoA + H(+)</text>
        <dbReference type="Rhea" id="RHEA:18245"/>
        <dbReference type="ChEBI" id="CHEBI:15378"/>
        <dbReference type="ChEBI" id="CHEBI:30616"/>
        <dbReference type="ChEBI" id="CHEBI:57287"/>
        <dbReference type="ChEBI" id="CHEBI:57328"/>
        <dbReference type="ChEBI" id="CHEBI:456216"/>
        <dbReference type="EC" id="2.7.1.24"/>
    </reaction>
</comment>
<reference evidence="7 8" key="1">
    <citation type="submission" date="2024-01" db="EMBL/GenBank/DDBJ databases">
        <title>Multi-omics insights into the function and evolution of sodium benzoate biodegradation pathways in Benzoatithermus flavus gen. nov., sp. nov. from hot spring.</title>
        <authorList>
            <person name="Hu C.-J."/>
            <person name="Li W.-J."/>
        </authorList>
    </citation>
    <scope>NUCLEOTIDE SEQUENCE [LARGE SCALE GENOMIC DNA]</scope>
    <source>
        <strain evidence="7 8">SYSU G07066</strain>
    </source>
</reference>
<sequence length="219" mass="23410">MIVLGLTGSIAMGKSRAAAMFRAYGVPVFDADAVVHALFAPGGAAVAPVAVTFPGVLAADRSIDRGALGRHVLGDAAALRRLEAIVHPLVRTAEGRFLRRACRAGAPLVVLDIPLLFETRGEDRVDAVAVVSASPILQEQRALRRPGMTPAKLAQIRAKQLPDPEKRKRADFVIASGYDSGALAERIGEVIRAALTLRPKAWPERWLRYGNVRLAARAS</sequence>
<dbReference type="GO" id="GO:0004140">
    <property type="term" value="F:dephospho-CoA kinase activity"/>
    <property type="evidence" value="ECO:0007669"/>
    <property type="project" value="UniProtKB-EC"/>
</dbReference>
<dbReference type="PROSITE" id="PS51219">
    <property type="entry name" value="DPCK"/>
    <property type="match status" value="1"/>
</dbReference>